<reference evidence="6 8" key="2">
    <citation type="journal article" date="2016" name="Front. Microbiol.">
        <title>Industrial Acetogenic Biocatalysts: A Comparative Metabolic and Genomic Analysis.</title>
        <authorList>
            <person name="Bengelsdorf F."/>
            <person name="Poehlein A."/>
            <person name="Sonja S."/>
            <person name="Erz C."/>
            <person name="Hummel T."/>
            <person name="Hoffmeister S."/>
            <person name="Daniel R."/>
            <person name="Durre P."/>
        </authorList>
    </citation>
    <scope>NUCLEOTIDE SEQUENCE [LARGE SCALE GENOMIC DNA]</scope>
    <source>
        <strain evidence="6 8">PTA-10522</strain>
    </source>
</reference>
<dbReference type="Pfam" id="PF00005">
    <property type="entry name" value="ABC_tran"/>
    <property type="match status" value="1"/>
</dbReference>
<evidence type="ECO:0000259" key="4">
    <source>
        <dbReference type="PROSITE" id="PS50893"/>
    </source>
</evidence>
<evidence type="ECO:0000313" key="6">
    <source>
        <dbReference type="EMBL" id="OBR95172.1"/>
    </source>
</evidence>
<evidence type="ECO:0000313" key="5">
    <source>
        <dbReference type="EMBL" id="OAA93844.1"/>
    </source>
</evidence>
<organism evidence="5 7">
    <name type="scientific">Clostridium coskatii</name>
    <dbReference type="NCBI Taxonomy" id="1705578"/>
    <lineage>
        <taxon>Bacteria</taxon>
        <taxon>Bacillati</taxon>
        <taxon>Bacillota</taxon>
        <taxon>Clostridia</taxon>
        <taxon>Eubacteriales</taxon>
        <taxon>Clostridiaceae</taxon>
        <taxon>Clostridium</taxon>
    </lineage>
</organism>
<dbReference type="InterPro" id="IPR027417">
    <property type="entry name" value="P-loop_NTPase"/>
</dbReference>
<dbReference type="PATRIC" id="fig|1705578.3.peg.3825"/>
<comment type="caution">
    <text evidence="5">The sequence shown here is derived from an EMBL/GenBank/DDBJ whole genome shotgun (WGS) entry which is preliminary data.</text>
</comment>
<keyword evidence="8" id="KW-1185">Reference proteome</keyword>
<dbReference type="InterPro" id="IPR003439">
    <property type="entry name" value="ABC_transporter-like_ATP-bd"/>
</dbReference>
<protein>
    <submittedName>
        <fullName evidence="5">Bicarbonate transport ATP-binding protein CmpC</fullName>
        <ecNumber evidence="5">3.6.3.-</ecNumber>
    </submittedName>
</protein>
<dbReference type="GO" id="GO:0016887">
    <property type="term" value="F:ATP hydrolysis activity"/>
    <property type="evidence" value="ECO:0007669"/>
    <property type="project" value="InterPro"/>
</dbReference>
<evidence type="ECO:0000313" key="7">
    <source>
        <dbReference type="Proteomes" id="UP000077384"/>
    </source>
</evidence>
<keyword evidence="3 5" id="KW-0067">ATP-binding</keyword>
<dbReference type="PROSITE" id="PS00211">
    <property type="entry name" value="ABC_TRANSPORTER_1"/>
    <property type="match status" value="1"/>
</dbReference>
<dbReference type="InterPro" id="IPR017871">
    <property type="entry name" value="ABC_transporter-like_CS"/>
</dbReference>
<name>A0A166TLQ2_9CLOT</name>
<evidence type="ECO:0000256" key="3">
    <source>
        <dbReference type="ARBA" id="ARBA00022840"/>
    </source>
</evidence>
<dbReference type="RefSeq" id="WP_063600538.1">
    <property type="nucleotide sequence ID" value="NZ_LITQ01000009.1"/>
</dbReference>
<dbReference type="AlphaFoldDB" id="A0A166TLQ2"/>
<dbReference type="Gene3D" id="3.40.50.300">
    <property type="entry name" value="P-loop containing nucleotide triphosphate hydrolases"/>
    <property type="match status" value="1"/>
</dbReference>
<dbReference type="EMBL" id="LROR01000038">
    <property type="protein sequence ID" value="OBR95172.1"/>
    <property type="molecule type" value="Genomic_DNA"/>
</dbReference>
<dbReference type="PANTHER" id="PTHR42788:SF13">
    <property type="entry name" value="ALIPHATIC SULFONATES IMPORT ATP-BINDING PROTEIN SSUB"/>
    <property type="match status" value="1"/>
</dbReference>
<dbReference type="InterPro" id="IPR050166">
    <property type="entry name" value="ABC_transporter_ATP-bind"/>
</dbReference>
<dbReference type="SUPFAM" id="SSF52540">
    <property type="entry name" value="P-loop containing nucleoside triphosphate hydrolases"/>
    <property type="match status" value="1"/>
</dbReference>
<feature type="domain" description="ABC transporter" evidence="4">
    <location>
        <begin position="29"/>
        <end position="260"/>
    </location>
</feature>
<dbReference type="CDD" id="cd03293">
    <property type="entry name" value="ABC_NrtD_SsuB_transporters"/>
    <property type="match status" value="1"/>
</dbReference>
<evidence type="ECO:0000256" key="1">
    <source>
        <dbReference type="ARBA" id="ARBA00022448"/>
    </source>
</evidence>
<dbReference type="EC" id="3.6.3.-" evidence="5"/>
<keyword evidence="2" id="KW-0547">Nucleotide-binding</keyword>
<evidence type="ECO:0000256" key="2">
    <source>
        <dbReference type="ARBA" id="ARBA00022741"/>
    </source>
</evidence>
<gene>
    <name evidence="5" type="primary">cmpC</name>
    <name evidence="6" type="ORF">CLCOS_14960</name>
    <name evidence="5" type="ORF">WX73_03754</name>
</gene>
<dbReference type="Proteomes" id="UP000093694">
    <property type="component" value="Unassembled WGS sequence"/>
</dbReference>
<dbReference type="PROSITE" id="PS50893">
    <property type="entry name" value="ABC_TRANSPORTER_2"/>
    <property type="match status" value="1"/>
</dbReference>
<dbReference type="InterPro" id="IPR003593">
    <property type="entry name" value="AAA+_ATPase"/>
</dbReference>
<evidence type="ECO:0000313" key="8">
    <source>
        <dbReference type="Proteomes" id="UP000093694"/>
    </source>
</evidence>
<keyword evidence="5" id="KW-0378">Hydrolase</keyword>
<dbReference type="SMART" id="SM00382">
    <property type="entry name" value="AAA"/>
    <property type="match status" value="1"/>
</dbReference>
<dbReference type="PANTHER" id="PTHR42788">
    <property type="entry name" value="TAURINE IMPORT ATP-BINDING PROTEIN-RELATED"/>
    <property type="match status" value="1"/>
</dbReference>
<sequence>MSKVIEKSKPEDLNKKRDYNYKIVINGIRKVYNVKSQNGQKAEEFLALDNFNLRVKKGEFITVVGPSGCGKSTFLDILAGLSKPTSGKAYIDGKLITGPALDRGIIMQGYALFPWRTVEKNIEFGLEVKGIPKQERREISKKFIDLVGLNSFENRYPHELSGGMKQRVAIARALAYDPEVLLMDEPFAAVDAQTRELLQEELLNIWEKTNKTIVFITHSIEEAVFLADRVVVMEANPGRIKEIININIPRPRSSINVRMSQEFNSNRNKIWELLHSKDNKNNLNSGIKLEASI</sequence>
<keyword evidence="1" id="KW-0813">Transport</keyword>
<dbReference type="Proteomes" id="UP000077384">
    <property type="component" value="Unassembled WGS sequence"/>
</dbReference>
<proteinExistence type="predicted"/>
<dbReference type="GO" id="GO:0005524">
    <property type="term" value="F:ATP binding"/>
    <property type="evidence" value="ECO:0007669"/>
    <property type="project" value="UniProtKB-KW"/>
</dbReference>
<accession>A0A166TLQ2</accession>
<reference evidence="5 7" key="1">
    <citation type="journal article" date="2015" name="Biotechnol. Bioeng.">
        <title>Genome sequence and phenotypic characterization of Caulobacter segnis.</title>
        <authorList>
            <person name="Patel S."/>
            <person name="Fletcher B."/>
            <person name="Scott D.C."/>
            <person name="Ely B."/>
        </authorList>
    </citation>
    <scope>NUCLEOTIDE SEQUENCE [LARGE SCALE GENOMIC DNA]</scope>
    <source>
        <strain evidence="5 7">PS02</strain>
    </source>
</reference>
<dbReference type="EMBL" id="LITQ01000009">
    <property type="protein sequence ID" value="OAA93844.1"/>
    <property type="molecule type" value="Genomic_DNA"/>
</dbReference>